<dbReference type="InterPro" id="IPR006139">
    <property type="entry name" value="D-isomer_2_OHA_DH_cat_dom"/>
</dbReference>
<gene>
    <name evidence="7" type="ORF">B0W44_09210</name>
</gene>
<evidence type="ECO:0000259" key="6">
    <source>
        <dbReference type="Pfam" id="PF02826"/>
    </source>
</evidence>
<keyword evidence="2 4" id="KW-0560">Oxidoreductase</keyword>
<dbReference type="SUPFAM" id="SSF51735">
    <property type="entry name" value="NAD(P)-binding Rossmann-fold domains"/>
    <property type="match status" value="1"/>
</dbReference>
<evidence type="ECO:0000256" key="1">
    <source>
        <dbReference type="ARBA" id="ARBA00005854"/>
    </source>
</evidence>
<accession>A0A1U9K7D8</accession>
<reference evidence="7 8" key="1">
    <citation type="journal article" date="2015" name="Int. J. Syst. Evol. Microbiol.">
        <title>Novibacillus thermophilus gen. nov., sp. nov., a Gram-staining-negative and moderately thermophilic member of the family Thermoactinomycetaceae.</title>
        <authorList>
            <person name="Yang G."/>
            <person name="Chen J."/>
            <person name="Zhou S."/>
        </authorList>
    </citation>
    <scope>NUCLEOTIDE SEQUENCE [LARGE SCALE GENOMIC DNA]</scope>
    <source>
        <strain evidence="7 8">SG-1</strain>
    </source>
</reference>
<evidence type="ECO:0000259" key="5">
    <source>
        <dbReference type="Pfam" id="PF00389"/>
    </source>
</evidence>
<dbReference type="STRING" id="1471761.B0W44_09210"/>
<dbReference type="GO" id="GO:0016616">
    <property type="term" value="F:oxidoreductase activity, acting on the CH-OH group of donors, NAD or NADP as acceptor"/>
    <property type="evidence" value="ECO:0007669"/>
    <property type="project" value="InterPro"/>
</dbReference>
<dbReference type="KEGG" id="ntr:B0W44_09210"/>
<evidence type="ECO:0000256" key="3">
    <source>
        <dbReference type="ARBA" id="ARBA00023027"/>
    </source>
</evidence>
<evidence type="ECO:0000256" key="4">
    <source>
        <dbReference type="RuleBase" id="RU003719"/>
    </source>
</evidence>
<dbReference type="SUPFAM" id="SSF52283">
    <property type="entry name" value="Formate/glycerate dehydrogenase catalytic domain-like"/>
    <property type="match status" value="1"/>
</dbReference>
<dbReference type="FunFam" id="3.40.50.720:FF:000363">
    <property type="entry name" value="D-isomer specific 2-hydroxyacid dehydrogenase"/>
    <property type="match status" value="1"/>
</dbReference>
<feature type="domain" description="D-isomer specific 2-hydroxyacid dehydrogenase NAD-binding" evidence="6">
    <location>
        <begin position="104"/>
        <end position="278"/>
    </location>
</feature>
<dbReference type="InterPro" id="IPR006140">
    <property type="entry name" value="D-isomer_DH_NAD-bd"/>
</dbReference>
<dbReference type="Pfam" id="PF02826">
    <property type="entry name" value="2-Hacid_dh_C"/>
    <property type="match status" value="1"/>
</dbReference>
<evidence type="ECO:0000313" key="8">
    <source>
        <dbReference type="Proteomes" id="UP000188603"/>
    </source>
</evidence>
<dbReference type="Gene3D" id="3.40.50.720">
    <property type="entry name" value="NAD(P)-binding Rossmann-like Domain"/>
    <property type="match status" value="2"/>
</dbReference>
<dbReference type="Pfam" id="PF00389">
    <property type="entry name" value="2-Hacid_dh"/>
    <property type="match status" value="1"/>
</dbReference>
<dbReference type="CDD" id="cd05300">
    <property type="entry name" value="2-Hacid_dh_1"/>
    <property type="match status" value="1"/>
</dbReference>
<feature type="domain" description="D-isomer specific 2-hydroxyacid dehydrogenase catalytic" evidence="5">
    <location>
        <begin position="4"/>
        <end position="302"/>
    </location>
</feature>
<dbReference type="InterPro" id="IPR029753">
    <property type="entry name" value="D-isomer_DH_CS"/>
</dbReference>
<evidence type="ECO:0008006" key="9">
    <source>
        <dbReference type="Google" id="ProtNLM"/>
    </source>
</evidence>
<proteinExistence type="inferred from homology"/>
<dbReference type="PANTHER" id="PTHR43333">
    <property type="entry name" value="2-HACID_DH_C DOMAIN-CONTAINING PROTEIN"/>
    <property type="match status" value="1"/>
</dbReference>
<dbReference type="AlphaFoldDB" id="A0A1U9K7D8"/>
<dbReference type="Proteomes" id="UP000188603">
    <property type="component" value="Chromosome"/>
</dbReference>
<protein>
    <recommendedName>
        <fullName evidence="9">D-2-hydroxyacid dehydrogenase</fullName>
    </recommendedName>
</protein>
<dbReference type="EMBL" id="CP019699">
    <property type="protein sequence ID" value="AQS55940.1"/>
    <property type="molecule type" value="Genomic_DNA"/>
</dbReference>
<dbReference type="GO" id="GO:0051287">
    <property type="term" value="F:NAD binding"/>
    <property type="evidence" value="ECO:0007669"/>
    <property type="project" value="InterPro"/>
</dbReference>
<dbReference type="OrthoDB" id="9805416at2"/>
<sequence>MNILSTTNMSEKHQQRLSKQFPQHRFIYAANPEEGRSALTEADVLVAFGNGIGEETLDEAPRLKWIHVMSAGLETLPFPKLQDRGILLTNVRGIHAIPMAEYTFAAMLHISRRMGELAQAQREKRWAKRLRVTELWDKSLGIVGVGAIGREIARRARVFGMYTLGVNTDGRSVEGVDETWATHDLKKVLARSDFVVVAVPLIPSTRRLIDREAIASMKETAYLINVARGPVVDEAALVEALEQKRIAGAVLDVFDEEPLPEDHPFWTMDNVMVTPHISGLSPMYMTRGVDLFIENLSYYTRGEIEKMQNVIDVTRQY</sequence>
<evidence type="ECO:0000313" key="7">
    <source>
        <dbReference type="EMBL" id="AQS55940.1"/>
    </source>
</evidence>
<name>A0A1U9K7D8_9BACL</name>
<keyword evidence="8" id="KW-1185">Reference proteome</keyword>
<dbReference type="InterPro" id="IPR036291">
    <property type="entry name" value="NAD(P)-bd_dom_sf"/>
</dbReference>
<dbReference type="PROSITE" id="PS00671">
    <property type="entry name" value="D_2_HYDROXYACID_DH_3"/>
    <property type="match status" value="1"/>
</dbReference>
<comment type="similarity">
    <text evidence="1 4">Belongs to the D-isomer specific 2-hydroxyacid dehydrogenase family.</text>
</comment>
<dbReference type="PANTHER" id="PTHR43333:SF1">
    <property type="entry name" value="D-ISOMER SPECIFIC 2-HYDROXYACID DEHYDROGENASE NAD-BINDING DOMAIN-CONTAINING PROTEIN"/>
    <property type="match status" value="1"/>
</dbReference>
<evidence type="ECO:0000256" key="2">
    <source>
        <dbReference type="ARBA" id="ARBA00023002"/>
    </source>
</evidence>
<organism evidence="7 8">
    <name type="scientific">Novibacillus thermophilus</name>
    <dbReference type="NCBI Taxonomy" id="1471761"/>
    <lineage>
        <taxon>Bacteria</taxon>
        <taxon>Bacillati</taxon>
        <taxon>Bacillota</taxon>
        <taxon>Bacilli</taxon>
        <taxon>Bacillales</taxon>
        <taxon>Thermoactinomycetaceae</taxon>
        <taxon>Novibacillus</taxon>
    </lineage>
</organism>
<keyword evidence="3" id="KW-0520">NAD</keyword>